<evidence type="ECO:0000313" key="1">
    <source>
        <dbReference type="EMBL" id="QHU28458.1"/>
    </source>
</evidence>
<organism evidence="1">
    <name type="scientific">viral metagenome</name>
    <dbReference type="NCBI Taxonomy" id="1070528"/>
    <lineage>
        <taxon>unclassified sequences</taxon>
        <taxon>metagenomes</taxon>
        <taxon>organismal metagenomes</taxon>
    </lineage>
</organism>
<proteinExistence type="predicted"/>
<sequence>MLLFTVLFVCRAFFQIHLLNKVVNKIHLSKNIIPIVKSEKRIVCPDFNEPNWEEGEIPWDFRPDNKTNVKKVGPKKPIYPSDSVKRIDYMFAVILQ</sequence>
<dbReference type="AlphaFoldDB" id="A0A6C0LF69"/>
<name>A0A6C0LF69_9ZZZZ</name>
<reference evidence="1" key="1">
    <citation type="journal article" date="2020" name="Nature">
        <title>Giant virus diversity and host interactions through global metagenomics.</title>
        <authorList>
            <person name="Schulz F."/>
            <person name="Roux S."/>
            <person name="Paez-Espino D."/>
            <person name="Jungbluth S."/>
            <person name="Walsh D.A."/>
            <person name="Denef V.J."/>
            <person name="McMahon K.D."/>
            <person name="Konstantinidis K.T."/>
            <person name="Eloe-Fadrosh E.A."/>
            <person name="Kyrpides N.C."/>
            <person name="Woyke T."/>
        </authorList>
    </citation>
    <scope>NUCLEOTIDE SEQUENCE</scope>
    <source>
        <strain evidence="1">GVMAG-M-3300027770-73</strain>
    </source>
</reference>
<protein>
    <submittedName>
        <fullName evidence="1">Uncharacterized protein</fullName>
    </submittedName>
</protein>
<accession>A0A6C0LF69</accession>
<dbReference type="EMBL" id="MN740472">
    <property type="protein sequence ID" value="QHU28458.1"/>
    <property type="molecule type" value="Genomic_DNA"/>
</dbReference>